<dbReference type="EMBL" id="SNVV01000033">
    <property type="protein sequence ID" value="TDN44963.1"/>
    <property type="molecule type" value="Genomic_DNA"/>
</dbReference>
<dbReference type="InterPro" id="IPR006680">
    <property type="entry name" value="Amidohydro-rel"/>
</dbReference>
<gene>
    <name evidence="3" type="ORF">C7389_1338</name>
</gene>
<dbReference type="InterPro" id="IPR011659">
    <property type="entry name" value="WD40"/>
</dbReference>
<dbReference type="Pfam" id="PF07676">
    <property type="entry name" value="PD40"/>
    <property type="match status" value="3"/>
</dbReference>
<dbReference type="Gene3D" id="3.20.20.140">
    <property type="entry name" value="Metal-dependent hydrolases"/>
    <property type="match status" value="2"/>
</dbReference>
<evidence type="ECO:0000259" key="2">
    <source>
        <dbReference type="Pfam" id="PF01979"/>
    </source>
</evidence>
<evidence type="ECO:0000313" key="4">
    <source>
        <dbReference type="Proteomes" id="UP000295129"/>
    </source>
</evidence>
<dbReference type="OrthoDB" id="262125at2"/>
<name>A0A4R6DJV7_9RHOO</name>
<reference evidence="3 4" key="1">
    <citation type="submission" date="2019-03" db="EMBL/GenBank/DDBJ databases">
        <title>Genomic Encyclopedia of Type Strains, Phase IV (KMG-IV): sequencing the most valuable type-strain genomes for metagenomic binning, comparative biology and taxonomic classification.</title>
        <authorList>
            <person name="Goeker M."/>
        </authorList>
    </citation>
    <scope>NUCLEOTIDE SEQUENCE [LARGE SCALE GENOMIC DNA]</scope>
    <source>
        <strain evidence="3 4">DSM 12121</strain>
    </source>
</reference>
<dbReference type="Proteomes" id="UP000295129">
    <property type="component" value="Unassembled WGS sequence"/>
</dbReference>
<feature type="domain" description="Amidohydrolase-related" evidence="2">
    <location>
        <begin position="727"/>
        <end position="1058"/>
    </location>
</feature>
<dbReference type="PANTHER" id="PTHR36842:SF1">
    <property type="entry name" value="PROTEIN TOLB"/>
    <property type="match status" value="1"/>
</dbReference>
<dbReference type="GO" id="GO:0016810">
    <property type="term" value="F:hydrolase activity, acting on carbon-nitrogen (but not peptide) bonds"/>
    <property type="evidence" value="ECO:0007669"/>
    <property type="project" value="InterPro"/>
</dbReference>
<accession>A0A4R6DJV7</accession>
<evidence type="ECO:0000313" key="3">
    <source>
        <dbReference type="EMBL" id="TDN44963.1"/>
    </source>
</evidence>
<dbReference type="SUPFAM" id="SSF82171">
    <property type="entry name" value="DPP6 N-terminal domain-like"/>
    <property type="match status" value="2"/>
</dbReference>
<dbReference type="Pfam" id="PF01979">
    <property type="entry name" value="Amidohydro_1"/>
    <property type="match status" value="1"/>
</dbReference>
<dbReference type="SUPFAM" id="SSF51338">
    <property type="entry name" value="Composite domain of metallo-dependent hydrolases"/>
    <property type="match status" value="1"/>
</dbReference>
<comment type="similarity">
    <text evidence="1">Belongs to the TolB family.</text>
</comment>
<dbReference type="InterPro" id="IPR011042">
    <property type="entry name" value="6-blade_b-propeller_TolB-like"/>
</dbReference>
<dbReference type="InterPro" id="IPR032466">
    <property type="entry name" value="Metal_Hydrolase"/>
</dbReference>
<dbReference type="Gene3D" id="2.30.40.10">
    <property type="entry name" value="Urease, subunit C, domain 1"/>
    <property type="match status" value="2"/>
</dbReference>
<dbReference type="Pfam" id="PF26549">
    <property type="entry name" value="Tricorn_N"/>
    <property type="match status" value="1"/>
</dbReference>
<dbReference type="AlphaFoldDB" id="A0A4R6DJV7"/>
<dbReference type="RefSeq" id="WP_133595015.1">
    <property type="nucleotide sequence ID" value="NZ_SNVV01000033.1"/>
</dbReference>
<proteinExistence type="inferred from homology"/>
<dbReference type="Gene3D" id="2.120.10.30">
    <property type="entry name" value="TolB, C-terminal domain"/>
    <property type="match status" value="2"/>
</dbReference>
<evidence type="ECO:0000256" key="1">
    <source>
        <dbReference type="ARBA" id="ARBA00009820"/>
    </source>
</evidence>
<comment type="caution">
    <text evidence="3">The sequence shown here is derived from an EMBL/GenBank/DDBJ whole genome shotgun (WGS) entry which is preliminary data.</text>
</comment>
<dbReference type="PROSITE" id="PS51318">
    <property type="entry name" value="TAT"/>
    <property type="match status" value="1"/>
</dbReference>
<dbReference type="PANTHER" id="PTHR36842">
    <property type="entry name" value="PROTEIN TOLB HOMOLOG"/>
    <property type="match status" value="1"/>
</dbReference>
<keyword evidence="4" id="KW-1185">Reference proteome</keyword>
<dbReference type="InterPro" id="IPR006311">
    <property type="entry name" value="TAT_signal"/>
</dbReference>
<dbReference type="InterPro" id="IPR011059">
    <property type="entry name" value="Metal-dep_hydrolase_composite"/>
</dbReference>
<protein>
    <submittedName>
        <fullName evidence="3">Tol biopolymer transport system component</fullName>
    </submittedName>
</protein>
<organism evidence="3 4">
    <name type="scientific">Azoarcus indigens</name>
    <dbReference type="NCBI Taxonomy" id="29545"/>
    <lineage>
        <taxon>Bacteria</taxon>
        <taxon>Pseudomonadati</taxon>
        <taxon>Pseudomonadota</taxon>
        <taxon>Betaproteobacteria</taxon>
        <taxon>Rhodocyclales</taxon>
        <taxon>Zoogloeaceae</taxon>
        <taxon>Azoarcus</taxon>
    </lineage>
</organism>
<dbReference type="SUPFAM" id="SSF51556">
    <property type="entry name" value="Metallo-dependent hydrolases"/>
    <property type="match status" value="1"/>
</dbReference>
<sequence>MPTAPHPADDAPEDPARRQLLKAGGSLPLLALSPTLTACGALALRDAPPPAIAAAAPAAETASLPPFRPPPLTGSLPVTLTEGTNLAFALSPDGRSLALDLQGLLWTLPLEGGEARRLGGDLDDIARPAWSPDGQRVAFQSYRSGGFQLWSVRADGSDLRQHTDGEHDCREPCYSPDGRELAFASDRGGRYAIYALALESGAIRLVADSDGEDGEPAWSPDGRHLAFSSSGRILVAEAHPPAGQAPAPHVAVAGPGASAPAWTPDGGALVYRLLEGSGRDLRASRLCRSRIDWQQPDDGSAARAGWPYRVALSEAGEDVFPCAAAWLGAQEVLYAADGRLRRRQLAAPAGGGGSSTASTDIPFSARLAVTPAGSYPRRYRDFDDNQPRPVKGIAFPQSSPDGSRIVFGALNQLWLLQVGTATPRRLTHDGYGKTYPAWAPDGRRIAYACDRDGNYDLWLLDADSGAERRLTRSPVPLKQAAWAPDGQHIACAGEDGRIYLVDADSGAMRPLLRQTVWSGRPSWSPDGRFLAYAAVRPYGARYREGLNAILVHELASGRAHYHLPRAGSGVDVRNAAGPCWSPDGRHLALIMARVIWRLPVAADGSPAGEAEALNAEDSDALCWTLHGRALDYLHHGRLRRLHLASSSPTGGGAGQHRIEDIPLDLRWQPAWPTGTTVIHAGRLWDGRADHYLRDVDLVIHGQRIAAIEPHRAERSGVRWVDASRHCVMPGLIDMHTHREMGNQLGDREPRIFLAFGITTTRGLSDNAYLFLQNREAVEAGARIGPRHFGTGEALDGRRVFYDNMHPVSDEAAVARELERARALDYDLIKTYVRLPPALHRRATAGAHALGIPITSHYLFPAAAFGADGYEHMGGTSRFGYSRTGSQTGVMYQDVLALSAAAGLCRTPTVFGLEGLLGDTPELVLDDPRVQTLFPPAERAALEKAARGGPYRPLPAVVRQIDAIRRMLAAGVRIVSGSDFPIAAGGISLHLNLRAMVRHGIAPADALRSATSVPGAELHPDLGTLAAGKLADLAIVDGDPLAHIEHAAAIRAVMVGGRLHTVEELIAPYAGKNDLPPAPAASPSAHDRHYASAEGYWWHDPQWVAEVRRACCDLG</sequence>